<keyword evidence="1" id="KW-1133">Transmembrane helix</keyword>
<keyword evidence="1" id="KW-0472">Membrane</keyword>
<feature type="chain" id="PRO_5020897547" evidence="2">
    <location>
        <begin position="23"/>
        <end position="77"/>
    </location>
</feature>
<dbReference type="Proteomes" id="UP000297245">
    <property type="component" value="Unassembled WGS sequence"/>
</dbReference>
<evidence type="ECO:0000313" key="4">
    <source>
        <dbReference type="Proteomes" id="UP000297245"/>
    </source>
</evidence>
<keyword evidence="2" id="KW-0732">Signal</keyword>
<dbReference type="EMBL" id="ML179300">
    <property type="protein sequence ID" value="THU91682.1"/>
    <property type="molecule type" value="Genomic_DNA"/>
</dbReference>
<keyword evidence="4" id="KW-1185">Reference proteome</keyword>
<proteinExistence type="predicted"/>
<organism evidence="3 4">
    <name type="scientific">Dendrothele bispora (strain CBS 962.96)</name>
    <dbReference type="NCBI Taxonomy" id="1314807"/>
    <lineage>
        <taxon>Eukaryota</taxon>
        <taxon>Fungi</taxon>
        <taxon>Dikarya</taxon>
        <taxon>Basidiomycota</taxon>
        <taxon>Agaricomycotina</taxon>
        <taxon>Agaricomycetes</taxon>
        <taxon>Agaricomycetidae</taxon>
        <taxon>Agaricales</taxon>
        <taxon>Agaricales incertae sedis</taxon>
        <taxon>Dendrothele</taxon>
    </lineage>
</organism>
<evidence type="ECO:0000256" key="1">
    <source>
        <dbReference type="SAM" id="Phobius"/>
    </source>
</evidence>
<name>A0A4S8LQG1_DENBC</name>
<evidence type="ECO:0000256" key="2">
    <source>
        <dbReference type="SAM" id="SignalP"/>
    </source>
</evidence>
<gene>
    <name evidence="3" type="ORF">K435DRAFT_863189</name>
</gene>
<sequence length="77" mass="8239">MRATYFLALLATLFVSSTVASAVPGTLIAVNSTTLKLAKAVPAVVVVLLPKFAVLLVVDAEMLLAKDKRLWAVMPLW</sequence>
<feature type="transmembrane region" description="Helical" evidence="1">
    <location>
        <begin position="38"/>
        <end position="58"/>
    </location>
</feature>
<evidence type="ECO:0000313" key="3">
    <source>
        <dbReference type="EMBL" id="THU91682.1"/>
    </source>
</evidence>
<protein>
    <submittedName>
        <fullName evidence="3">Uncharacterized protein</fullName>
    </submittedName>
</protein>
<feature type="signal peptide" evidence="2">
    <location>
        <begin position="1"/>
        <end position="22"/>
    </location>
</feature>
<keyword evidence="1" id="KW-0812">Transmembrane</keyword>
<dbReference type="AlphaFoldDB" id="A0A4S8LQG1"/>
<reference evidence="3 4" key="1">
    <citation type="journal article" date="2019" name="Nat. Ecol. Evol.">
        <title>Megaphylogeny resolves global patterns of mushroom evolution.</title>
        <authorList>
            <person name="Varga T."/>
            <person name="Krizsan K."/>
            <person name="Foldi C."/>
            <person name="Dima B."/>
            <person name="Sanchez-Garcia M."/>
            <person name="Sanchez-Ramirez S."/>
            <person name="Szollosi G.J."/>
            <person name="Szarkandi J.G."/>
            <person name="Papp V."/>
            <person name="Albert L."/>
            <person name="Andreopoulos W."/>
            <person name="Angelini C."/>
            <person name="Antonin V."/>
            <person name="Barry K.W."/>
            <person name="Bougher N.L."/>
            <person name="Buchanan P."/>
            <person name="Buyck B."/>
            <person name="Bense V."/>
            <person name="Catcheside P."/>
            <person name="Chovatia M."/>
            <person name="Cooper J."/>
            <person name="Damon W."/>
            <person name="Desjardin D."/>
            <person name="Finy P."/>
            <person name="Geml J."/>
            <person name="Haridas S."/>
            <person name="Hughes K."/>
            <person name="Justo A."/>
            <person name="Karasinski D."/>
            <person name="Kautmanova I."/>
            <person name="Kiss B."/>
            <person name="Kocsube S."/>
            <person name="Kotiranta H."/>
            <person name="LaButti K.M."/>
            <person name="Lechner B.E."/>
            <person name="Liimatainen K."/>
            <person name="Lipzen A."/>
            <person name="Lukacs Z."/>
            <person name="Mihaltcheva S."/>
            <person name="Morgado L.N."/>
            <person name="Niskanen T."/>
            <person name="Noordeloos M.E."/>
            <person name="Ohm R.A."/>
            <person name="Ortiz-Santana B."/>
            <person name="Ovrebo C."/>
            <person name="Racz N."/>
            <person name="Riley R."/>
            <person name="Savchenko A."/>
            <person name="Shiryaev A."/>
            <person name="Soop K."/>
            <person name="Spirin V."/>
            <person name="Szebenyi C."/>
            <person name="Tomsovsky M."/>
            <person name="Tulloss R.E."/>
            <person name="Uehling J."/>
            <person name="Grigoriev I.V."/>
            <person name="Vagvolgyi C."/>
            <person name="Papp T."/>
            <person name="Martin F.M."/>
            <person name="Miettinen O."/>
            <person name="Hibbett D.S."/>
            <person name="Nagy L.G."/>
        </authorList>
    </citation>
    <scope>NUCLEOTIDE SEQUENCE [LARGE SCALE GENOMIC DNA]</scope>
    <source>
        <strain evidence="3 4">CBS 962.96</strain>
    </source>
</reference>
<accession>A0A4S8LQG1</accession>